<dbReference type="SMART" id="SM00369">
    <property type="entry name" value="LRR_TYP"/>
    <property type="match status" value="4"/>
</dbReference>
<feature type="compositionally biased region" description="Basic and acidic residues" evidence="4">
    <location>
        <begin position="161"/>
        <end position="173"/>
    </location>
</feature>
<dbReference type="PROSITE" id="PS50010">
    <property type="entry name" value="DH_2"/>
    <property type="match status" value="1"/>
</dbReference>
<keyword evidence="3" id="KW-0175">Coiled coil</keyword>
<dbReference type="GO" id="GO:0005085">
    <property type="term" value="F:guanyl-nucleotide exchange factor activity"/>
    <property type="evidence" value="ECO:0007669"/>
    <property type="project" value="InterPro"/>
</dbReference>
<dbReference type="Gene3D" id="1.20.900.10">
    <property type="entry name" value="Dbl homology (DH) domain"/>
    <property type="match status" value="1"/>
</dbReference>
<feature type="domain" description="DH" evidence="5">
    <location>
        <begin position="1604"/>
        <end position="1821"/>
    </location>
</feature>
<dbReference type="InterPro" id="IPR003591">
    <property type="entry name" value="Leu-rich_rpt_typical-subtyp"/>
</dbReference>
<keyword evidence="1" id="KW-0433">Leucine-rich repeat</keyword>
<feature type="compositionally biased region" description="Low complexity" evidence="4">
    <location>
        <begin position="151"/>
        <end position="160"/>
    </location>
</feature>
<evidence type="ECO:0000256" key="4">
    <source>
        <dbReference type="SAM" id="MobiDB-lite"/>
    </source>
</evidence>
<feature type="compositionally biased region" description="Polar residues" evidence="4">
    <location>
        <begin position="1575"/>
        <end position="1585"/>
    </location>
</feature>
<feature type="coiled-coil region" evidence="3">
    <location>
        <begin position="1801"/>
        <end position="1828"/>
    </location>
</feature>
<dbReference type="EMBL" id="JADGJD010000523">
    <property type="protein sequence ID" value="KAJ3050358.1"/>
    <property type="molecule type" value="Genomic_DNA"/>
</dbReference>
<name>A0AAD5X0Y4_9FUNG</name>
<dbReference type="InterPro" id="IPR001611">
    <property type="entry name" value="Leu-rich_rpt"/>
</dbReference>
<dbReference type="Pfam" id="PF13855">
    <property type="entry name" value="LRR_8"/>
    <property type="match status" value="2"/>
</dbReference>
<evidence type="ECO:0000259" key="5">
    <source>
        <dbReference type="PROSITE" id="PS50010"/>
    </source>
</evidence>
<dbReference type="Proteomes" id="UP001212841">
    <property type="component" value="Unassembled WGS sequence"/>
</dbReference>
<dbReference type="CDD" id="cd00160">
    <property type="entry name" value="RhoGEF"/>
    <property type="match status" value="1"/>
</dbReference>
<accession>A0AAD5X0Y4</accession>
<feature type="coiled-coil region" evidence="3">
    <location>
        <begin position="951"/>
        <end position="1010"/>
    </location>
</feature>
<feature type="region of interest" description="Disordered" evidence="4">
    <location>
        <begin position="1173"/>
        <end position="1209"/>
    </location>
</feature>
<protein>
    <recommendedName>
        <fullName evidence="5">DH domain-containing protein</fullName>
    </recommendedName>
</protein>
<feature type="region of interest" description="Disordered" evidence="4">
    <location>
        <begin position="110"/>
        <end position="277"/>
    </location>
</feature>
<dbReference type="SMART" id="SM00325">
    <property type="entry name" value="RhoGEF"/>
    <property type="match status" value="1"/>
</dbReference>
<keyword evidence="7" id="KW-1185">Reference proteome</keyword>
<feature type="region of interest" description="Disordered" evidence="4">
    <location>
        <begin position="1554"/>
        <end position="1601"/>
    </location>
</feature>
<feature type="coiled-coil region" evidence="3">
    <location>
        <begin position="468"/>
        <end position="555"/>
    </location>
</feature>
<dbReference type="GO" id="GO:0005737">
    <property type="term" value="C:cytoplasm"/>
    <property type="evidence" value="ECO:0007669"/>
    <property type="project" value="TreeGrafter"/>
</dbReference>
<feature type="compositionally biased region" description="Polar residues" evidence="4">
    <location>
        <begin position="1190"/>
        <end position="1203"/>
    </location>
</feature>
<dbReference type="PANTHER" id="PTHR12673">
    <property type="entry name" value="FACIOGENITAL DYSPLASIA PROTEIN"/>
    <property type="match status" value="1"/>
</dbReference>
<dbReference type="SUPFAM" id="SSF48065">
    <property type="entry name" value="DBL homology domain (DH-domain)"/>
    <property type="match status" value="1"/>
</dbReference>
<dbReference type="InterPro" id="IPR000219">
    <property type="entry name" value="DH_dom"/>
</dbReference>
<evidence type="ECO:0000256" key="3">
    <source>
        <dbReference type="SAM" id="Coils"/>
    </source>
</evidence>
<evidence type="ECO:0000313" key="7">
    <source>
        <dbReference type="Proteomes" id="UP001212841"/>
    </source>
</evidence>
<dbReference type="Pfam" id="PF00621">
    <property type="entry name" value="RhoGEF"/>
    <property type="match status" value="1"/>
</dbReference>
<feature type="region of interest" description="Disordered" evidence="4">
    <location>
        <begin position="1472"/>
        <end position="1496"/>
    </location>
</feature>
<dbReference type="InterPro" id="IPR035899">
    <property type="entry name" value="DBL_dom_sf"/>
</dbReference>
<feature type="compositionally biased region" description="Basic and acidic residues" evidence="4">
    <location>
        <begin position="268"/>
        <end position="277"/>
    </location>
</feature>
<reference evidence="6" key="1">
    <citation type="submission" date="2020-05" db="EMBL/GenBank/DDBJ databases">
        <title>Phylogenomic resolution of chytrid fungi.</title>
        <authorList>
            <person name="Stajich J.E."/>
            <person name="Amses K."/>
            <person name="Simmons R."/>
            <person name="Seto K."/>
            <person name="Myers J."/>
            <person name="Bonds A."/>
            <person name="Quandt C.A."/>
            <person name="Barry K."/>
            <person name="Liu P."/>
            <person name="Grigoriev I."/>
            <person name="Longcore J.E."/>
            <person name="James T.Y."/>
        </authorList>
    </citation>
    <scope>NUCLEOTIDE SEQUENCE</scope>
    <source>
        <strain evidence="6">JEL0318</strain>
    </source>
</reference>
<dbReference type="SUPFAM" id="SSF52058">
    <property type="entry name" value="L domain-like"/>
    <property type="match status" value="1"/>
</dbReference>
<feature type="compositionally biased region" description="Low complexity" evidence="4">
    <location>
        <begin position="1120"/>
        <end position="1140"/>
    </location>
</feature>
<keyword evidence="2" id="KW-0677">Repeat</keyword>
<proteinExistence type="predicted"/>
<evidence type="ECO:0000256" key="1">
    <source>
        <dbReference type="ARBA" id="ARBA00022614"/>
    </source>
</evidence>
<feature type="coiled-coil region" evidence="3">
    <location>
        <begin position="656"/>
        <end position="733"/>
    </location>
</feature>
<dbReference type="PANTHER" id="PTHR12673:SF159">
    <property type="entry name" value="LD03170P"/>
    <property type="match status" value="1"/>
</dbReference>
<evidence type="ECO:0000313" key="6">
    <source>
        <dbReference type="EMBL" id="KAJ3050358.1"/>
    </source>
</evidence>
<evidence type="ECO:0000256" key="2">
    <source>
        <dbReference type="ARBA" id="ARBA00022737"/>
    </source>
</evidence>
<feature type="region of interest" description="Disordered" evidence="4">
    <location>
        <begin position="1110"/>
        <end position="1140"/>
    </location>
</feature>
<dbReference type="InterPro" id="IPR032675">
    <property type="entry name" value="LRR_dom_sf"/>
</dbReference>
<feature type="coiled-coil region" evidence="3">
    <location>
        <begin position="390"/>
        <end position="435"/>
    </location>
</feature>
<dbReference type="InterPro" id="IPR051092">
    <property type="entry name" value="FYVE_RhoGEF_PH"/>
</dbReference>
<organism evidence="6 7">
    <name type="scientific">Rhizophlyctis rosea</name>
    <dbReference type="NCBI Taxonomy" id="64517"/>
    <lineage>
        <taxon>Eukaryota</taxon>
        <taxon>Fungi</taxon>
        <taxon>Fungi incertae sedis</taxon>
        <taxon>Chytridiomycota</taxon>
        <taxon>Chytridiomycota incertae sedis</taxon>
        <taxon>Chytridiomycetes</taxon>
        <taxon>Rhizophlyctidales</taxon>
        <taxon>Rhizophlyctidaceae</taxon>
        <taxon>Rhizophlyctis</taxon>
    </lineage>
</organism>
<dbReference type="Gene3D" id="3.80.10.10">
    <property type="entry name" value="Ribonuclease Inhibitor"/>
    <property type="match status" value="1"/>
</dbReference>
<feature type="compositionally biased region" description="Low complexity" evidence="4">
    <location>
        <begin position="213"/>
        <end position="261"/>
    </location>
</feature>
<dbReference type="PROSITE" id="PS51450">
    <property type="entry name" value="LRR"/>
    <property type="match status" value="1"/>
</dbReference>
<feature type="coiled-coil region" evidence="3">
    <location>
        <begin position="767"/>
        <end position="911"/>
    </location>
</feature>
<sequence length="2028" mass="224717">MTGEESDSHDGVNFVCPFANVYLSSPPYKNFAMGPCNPLGQPKGRLWRALRDKAEAKQLDRIFAVLGNLMPDDKLCTGHYNFLNDLARSERKAKEIEEYLTRQKRKVALGRARGFSEAPPFDTRPADPPSTQPPAKRTILDDKPKAPPAKVPAAAKSTTTEAKKKAIAVRKETAPITTSTKVRKTPTPHDADTKKPAGTRAVTRPSSATNGTSRVRSPIPGGSRSGSVSSTTSQPPLSPNPITSPITSPTSATSRTPSISPLPSVEDNIAKAEQARADEAASLEAKVQEAVEIARRESMRPPPTPRTPRVTSIVGMFGSFFPSSAPSPPIPAPEISRDKTALSIDTASKRPEPIVEEKPEVPINPSLERKMICSALAHASAQQIVVTDEVTPLRNELAEVKAELARAKAREAEINEERDAELEAYRSQLALAKEESSTLRLIHEQTLSQHRDDVAVFEMRISGTQEELDRSDIQRKTLELELARVKRAVQSMEVEVEELRNGLKGVTDQKEVLQQVSEELTQEMVNMKMRSKEEVRELTERLERRDDEIRVMKRTLQEQDDHATSKFDAFAATRDTELNVIRQQLQAATDALHVTTEALTQTRAELTQASTEMVTLRAENATLHTDLDRSESKFTDVSARLKLSVEDAKATGDRRIAEITERLQSVEDEKQAAVQELRETRKKVLDAESGAEKKVADLRREVEREVTREREKVGRLEAEVETLESALEKQKSGFMAHIDQIEEHTAVHRRQWERDMSELRSSLSSKIEELESVRKTLGSAIDDLRAEKQQKESEFSETIKEWEVRYRNAQGDVERAKNERVMVEKKWKESQDECLVLVNELDRARREVEDNRRELEEVRGPLLEEMDRIREEGDKREEDAEVEKKELLGRIEDLERALARALENHTSNSNDQARLLRERGEEITRLNATLLETTDALDGARQELTGLRVALQTAISRREEMTKIRDRLKEDVRRVEEEKEEKVGEAVRVIEEKERRIGELESETNRLCHRLSSVAPANVEVDVEEVIRKACETAEGRQTVVQLLGEYAPNPEKGEILAKGGRRWSVAPSIGEISERRLSVATVRLAVLTGRDGDGGEGRKGAELNRADVAEGMQRESMESVARTSTSSRRSTVLSPLSPRSSMSLNDIQLGTDIRMSPTGELFEDVLKEFEETSTGKGSDVGADVDGAESSFSPVLSRPTSPRSPDGTGFDTRIHFYEVNDTLTTFPSLPRHNQLTHLYLDHTGLNSIPGSAFAFCPKLVVLDLTGNVLEGLPRELGTLVDLRELYAGGNAIKEVPREVEALVKLESLDLGGNRLWALPPTLFARMLRLEHIDVSHNQLTGLPPSLGLLSDRLQSLFVEGNNFDYSFQRLLHSFIAATSGYSRPSHMRTDIPSETLTQARINAARRRHIMIGSEGEDGMRDRRSGGSLRSSVSNESLASSVAGFGGSFIGGWESPDSDRGLGSVASSRVPSFDSGIADMEKGRGSPRFGRHGNASTEYLPTPLSSPLTASMSAAADFLDATSLRRRPFPTGGRIQLLRILAHLRDLYDLDPTIKHPDTSVSQSDAPQHPTHTRHPSATSSISTDVTAVDGDEVEKLRKKQSPERRRQIVEEILQTEKTYVAQLQALVEIYVTRLEQGDLLSGHDCAAIFANVRSILLVHSQHLLPDLQKAAQQPTQLLGGVFVQIAPFLKMYSLYYNNFETANSYVSQLEIICGLSSLHSKSALQTLDKSHGHTSSVAALATGKKAAIKKLRHFLKHAKLHPAHSQINLQAFLILPVQRLPRYKMLLDQLLDATPSTHPDYSDLRKAAEEVRRRVAECNENKRDAEEREKGLSVVSRIRVVEGRSLGAERVRHFSVGRKFLREGVVRVVKFVEWRGEGRRVDVGIVGRGRGVVQEIVGGLLETRVGDEGASNGGGGGGAAMFGVGRLLGKEFRFFLFSDVLCWCRAEVESEGGAGGGTGHELVRTFEAGTGRKAEMVEIVGADEGRGVGVGVGGREAVVRIGDWECVLYVRGPWEEMAGWVRAINGGR</sequence>
<comment type="caution">
    <text evidence="6">The sequence shown here is derived from an EMBL/GenBank/DDBJ whole genome shotgun (WGS) entry which is preliminary data.</text>
</comment>
<gene>
    <name evidence="6" type="ORF">HK097_008680</name>
</gene>